<name>A0A1G6SDM5_PEPNI</name>
<dbReference type="GO" id="GO:0046872">
    <property type="term" value="F:metal ion binding"/>
    <property type="evidence" value="ECO:0007669"/>
    <property type="project" value="UniProtKB-KW"/>
</dbReference>
<evidence type="ECO:0000259" key="5">
    <source>
        <dbReference type="PROSITE" id="PS51379"/>
    </source>
</evidence>
<feature type="domain" description="4Fe-4S ferredoxin-type" evidence="5">
    <location>
        <begin position="190"/>
        <end position="219"/>
    </location>
</feature>
<feature type="domain" description="4Fe-4S ferredoxin-type" evidence="5">
    <location>
        <begin position="223"/>
        <end position="246"/>
    </location>
</feature>
<gene>
    <name evidence="6" type="ORF">SAMN04489866_101288</name>
</gene>
<dbReference type="RefSeq" id="WP_091790964.1">
    <property type="nucleotide sequence ID" value="NZ_FNAF01000001.1"/>
</dbReference>
<dbReference type="InterPro" id="IPR017900">
    <property type="entry name" value="4Fe4S_Fe_S_CS"/>
</dbReference>
<evidence type="ECO:0000313" key="7">
    <source>
        <dbReference type="Proteomes" id="UP000198995"/>
    </source>
</evidence>
<dbReference type="SUPFAM" id="SSF52218">
    <property type="entry name" value="Flavoproteins"/>
    <property type="match status" value="1"/>
</dbReference>
<dbReference type="PROSITE" id="PS51379">
    <property type="entry name" value="4FE4S_FER_2"/>
    <property type="match status" value="2"/>
</dbReference>
<sequence length="270" mass="30046">MRIVKFYFTGTDTTKKTVDLFADVLAQDLGVGELVDYNYSRPAVRQARPCFEATDIVVSGLPTIAGRVPNLLLPYLNRIEGKGARSICISMYGNRNVDDCLLEHRDLLKKGDLQVIAGGAFVGEHSFSTRLAANRPDAADMAQVTAFAKAVAEKVAAGDFSEPEMPGQVPYRPYYTPRDRNDVKINFIAIKPKTHQDLCTDCKRCAEVCPLGSIDWDQVAEVTGKCMKCCGCIKKCPTGAKYFDDPGFLYHKSELEYLYADHRCEPVYYL</sequence>
<evidence type="ECO:0000256" key="2">
    <source>
        <dbReference type="ARBA" id="ARBA00022723"/>
    </source>
</evidence>
<dbReference type="AlphaFoldDB" id="A0A1G6SDM5"/>
<dbReference type="Pfam" id="PF00037">
    <property type="entry name" value="Fer4"/>
    <property type="match status" value="1"/>
</dbReference>
<evidence type="ECO:0000256" key="3">
    <source>
        <dbReference type="ARBA" id="ARBA00023004"/>
    </source>
</evidence>
<dbReference type="STRING" id="2741.SAMN04489866_101288"/>
<dbReference type="OrthoDB" id="9813995at2"/>
<dbReference type="EMBL" id="FNAF01000001">
    <property type="protein sequence ID" value="SDD14306.1"/>
    <property type="molecule type" value="Genomic_DNA"/>
</dbReference>
<dbReference type="Proteomes" id="UP000198995">
    <property type="component" value="Unassembled WGS sequence"/>
</dbReference>
<evidence type="ECO:0000313" key="6">
    <source>
        <dbReference type="EMBL" id="SDD14306.1"/>
    </source>
</evidence>
<dbReference type="GO" id="GO:0051539">
    <property type="term" value="F:4 iron, 4 sulfur cluster binding"/>
    <property type="evidence" value="ECO:0007669"/>
    <property type="project" value="UniProtKB-KW"/>
</dbReference>
<keyword evidence="3" id="KW-0408">Iron</keyword>
<organism evidence="6 7">
    <name type="scientific">Peptococcus niger</name>
    <dbReference type="NCBI Taxonomy" id="2741"/>
    <lineage>
        <taxon>Bacteria</taxon>
        <taxon>Bacillati</taxon>
        <taxon>Bacillota</taxon>
        <taxon>Clostridia</taxon>
        <taxon>Eubacteriales</taxon>
        <taxon>Peptococcaceae</taxon>
        <taxon>Peptococcus</taxon>
    </lineage>
</organism>
<dbReference type="Gene3D" id="3.30.70.20">
    <property type="match status" value="1"/>
</dbReference>
<proteinExistence type="predicted"/>
<dbReference type="PANTHER" id="PTHR43687:SF1">
    <property type="entry name" value="FERREDOXIN III"/>
    <property type="match status" value="1"/>
</dbReference>
<dbReference type="InterPro" id="IPR017896">
    <property type="entry name" value="4Fe4S_Fe-S-bd"/>
</dbReference>
<dbReference type="InterPro" id="IPR050572">
    <property type="entry name" value="Fe-S_Ferredoxin"/>
</dbReference>
<dbReference type="PROSITE" id="PS00198">
    <property type="entry name" value="4FE4S_FER_1"/>
    <property type="match status" value="1"/>
</dbReference>
<dbReference type="PANTHER" id="PTHR43687">
    <property type="entry name" value="ADENYLYLSULFATE REDUCTASE, BETA SUBUNIT"/>
    <property type="match status" value="1"/>
</dbReference>
<dbReference type="SUPFAM" id="SSF54862">
    <property type="entry name" value="4Fe-4S ferredoxins"/>
    <property type="match status" value="1"/>
</dbReference>
<keyword evidence="7" id="KW-1185">Reference proteome</keyword>
<evidence type="ECO:0000256" key="4">
    <source>
        <dbReference type="ARBA" id="ARBA00023014"/>
    </source>
</evidence>
<keyword evidence="1" id="KW-0004">4Fe-4S</keyword>
<keyword evidence="2" id="KW-0479">Metal-binding</keyword>
<dbReference type="Gene3D" id="3.40.50.360">
    <property type="match status" value="1"/>
</dbReference>
<reference evidence="6 7" key="1">
    <citation type="submission" date="2016-10" db="EMBL/GenBank/DDBJ databases">
        <authorList>
            <person name="de Groot N.N."/>
        </authorList>
    </citation>
    <scope>NUCLEOTIDE SEQUENCE [LARGE SCALE GENOMIC DNA]</scope>
    <source>
        <strain evidence="6 7">DSM 20475</strain>
    </source>
</reference>
<protein>
    <submittedName>
        <fullName evidence="6">4Fe-4S binding domain-containing protein</fullName>
    </submittedName>
</protein>
<accession>A0A1G6SDM5</accession>
<evidence type="ECO:0000256" key="1">
    <source>
        <dbReference type="ARBA" id="ARBA00022485"/>
    </source>
</evidence>
<dbReference type="InterPro" id="IPR029039">
    <property type="entry name" value="Flavoprotein-like_sf"/>
</dbReference>
<keyword evidence="4" id="KW-0411">Iron-sulfur</keyword>